<dbReference type="Proteomes" id="UP001608902">
    <property type="component" value="Unassembled WGS sequence"/>
</dbReference>
<dbReference type="PANTHER" id="PTHR45860:SF1">
    <property type="entry name" value="TRANSLATION INITIATION FACTOR EIF-2B SUBUNIT ALPHA"/>
    <property type="match status" value="1"/>
</dbReference>
<dbReference type="Gene3D" id="1.20.120.1070">
    <property type="entry name" value="Translation initiation factor eIF-2B, N-terminal domain"/>
    <property type="match status" value="1"/>
</dbReference>
<comment type="subunit">
    <text evidence="9">Component of the translation initiation factor 2B (eIF2B) complex which is a heterodecamer of two sets of five different subunits: alpha, beta, gamma, delta and epsilon. Subunits alpha, beta and delta comprise a regulatory subcomplex and subunits epsilon and gamma comprise a catalytic subcomplex. Within the complex, the hexameric regulatory complex resides at the center, with the two heterodimeric catalytic subcomplexes bound on opposite sides.</text>
</comment>
<sequence>MSVLMSNLCSELYLSSIRFVERWIFRMEDHEAAEYFEELLRKADGEPTSTGLAAIETLLRCIRQSSANTTNELHDELQKVVKAILNTDHSSASVQSASQLFLRFISLATAEQNVQEFSKLMDYYKDRGQRFVERVAKSRSFVSRFARPFIQSNMRILTHSCSRCVLRALVDAKKDGVSVEVFVTEAQPGLSGRRMHRSLEEAGISSTVILDSAVGYVMESIDAVFVGAEGVMETGGIINKIGTLNLAICAKAFNKPLYVMAECIKFIREYPLNQSDIPLEFKYSSSTLHANPCDLSKQHPRADYTPPQYINLLFTDLGILTPAAVADELIKLYT</sequence>
<organism evidence="11 12">
    <name type="scientific">Gnathostoma spinigerum</name>
    <dbReference type="NCBI Taxonomy" id="75299"/>
    <lineage>
        <taxon>Eukaryota</taxon>
        <taxon>Metazoa</taxon>
        <taxon>Ecdysozoa</taxon>
        <taxon>Nematoda</taxon>
        <taxon>Chromadorea</taxon>
        <taxon>Rhabditida</taxon>
        <taxon>Spirurina</taxon>
        <taxon>Gnathostomatomorpha</taxon>
        <taxon>Gnathostomatoidea</taxon>
        <taxon>Gnathostomatidae</taxon>
        <taxon>Gnathostoma</taxon>
    </lineage>
</organism>
<evidence type="ECO:0000256" key="5">
    <source>
        <dbReference type="ARBA" id="ARBA00022917"/>
    </source>
</evidence>
<dbReference type="InterPro" id="IPR000649">
    <property type="entry name" value="IF-2B-related"/>
</dbReference>
<evidence type="ECO:0000256" key="10">
    <source>
        <dbReference type="RuleBase" id="RU003814"/>
    </source>
</evidence>
<dbReference type="Pfam" id="PF01008">
    <property type="entry name" value="IF-2B"/>
    <property type="match status" value="1"/>
</dbReference>
<keyword evidence="3" id="KW-0963">Cytoplasm</keyword>
<evidence type="ECO:0000256" key="7">
    <source>
        <dbReference type="ARBA" id="ARBA00044208"/>
    </source>
</evidence>
<accession>A0ABD6EPR8</accession>
<evidence type="ECO:0000256" key="3">
    <source>
        <dbReference type="ARBA" id="ARBA00022490"/>
    </source>
</evidence>
<evidence type="ECO:0000313" key="12">
    <source>
        <dbReference type="Proteomes" id="UP001608902"/>
    </source>
</evidence>
<evidence type="ECO:0000256" key="9">
    <source>
        <dbReference type="ARBA" id="ARBA00046432"/>
    </source>
</evidence>
<evidence type="ECO:0000256" key="8">
    <source>
        <dbReference type="ARBA" id="ARBA00044236"/>
    </source>
</evidence>
<dbReference type="GO" id="GO:0005829">
    <property type="term" value="C:cytosol"/>
    <property type="evidence" value="ECO:0007669"/>
    <property type="project" value="UniProtKB-SubCell"/>
</dbReference>
<dbReference type="PANTHER" id="PTHR45860">
    <property type="entry name" value="TRANSLATION INITIATION FACTOR EIF-2B SUBUNIT ALPHA"/>
    <property type="match status" value="1"/>
</dbReference>
<reference evidence="11 12" key="1">
    <citation type="submission" date="2024-08" db="EMBL/GenBank/DDBJ databases">
        <title>Gnathostoma spinigerum genome.</title>
        <authorList>
            <person name="Gonzalez-Bertolin B."/>
            <person name="Monzon S."/>
            <person name="Zaballos A."/>
            <person name="Jimenez P."/>
            <person name="Dekumyoy P."/>
            <person name="Varona S."/>
            <person name="Cuesta I."/>
            <person name="Sumanam S."/>
            <person name="Adisakwattana P."/>
            <person name="Gasser R.B."/>
            <person name="Hernandez-Gonzalez A."/>
            <person name="Young N.D."/>
            <person name="Perteguer M.J."/>
        </authorList>
    </citation>
    <scope>NUCLEOTIDE SEQUENCE [LARGE SCALE GENOMIC DNA]</scope>
    <source>
        <strain evidence="11">AL3</strain>
        <tissue evidence="11">Liver</tissue>
    </source>
</reference>
<dbReference type="AlphaFoldDB" id="A0ABD6EPR8"/>
<protein>
    <recommendedName>
        <fullName evidence="7">Translation initiation factor eIF2B subunit alpha</fullName>
    </recommendedName>
    <alternativeName>
        <fullName evidence="8">eIF2B GDP-GTP exchange factor subunit alpha</fullName>
    </alternativeName>
</protein>
<proteinExistence type="inferred from homology"/>
<comment type="function">
    <text evidence="6">Acts as a component of the translation initiation factor 2B (eIF2B) complex, which catalyzes the exchange of GDP for GTP on eukaryotic initiation factor 2 (eIF2) gamma subunit. Its guanine nucleotide exchange factor activity is repressed when bound to eIF2 complex phosphorylated on the alpha subunit, thereby limiting the amount of methionyl-initiator methionine tRNA available to the ribosome and consequently global translation is repressed.</text>
</comment>
<comment type="caution">
    <text evidence="11">The sequence shown here is derived from an EMBL/GenBank/DDBJ whole genome shotgun (WGS) entry which is preliminary data.</text>
</comment>
<dbReference type="GO" id="GO:0003743">
    <property type="term" value="F:translation initiation factor activity"/>
    <property type="evidence" value="ECO:0007669"/>
    <property type="project" value="UniProtKB-KW"/>
</dbReference>
<evidence type="ECO:0000256" key="2">
    <source>
        <dbReference type="ARBA" id="ARBA00007251"/>
    </source>
</evidence>
<evidence type="ECO:0000256" key="1">
    <source>
        <dbReference type="ARBA" id="ARBA00004514"/>
    </source>
</evidence>
<dbReference type="SUPFAM" id="SSF100950">
    <property type="entry name" value="NagB/RpiA/CoA transferase-like"/>
    <property type="match status" value="1"/>
</dbReference>
<keyword evidence="5" id="KW-0648">Protein biosynthesis</keyword>
<dbReference type="InterPro" id="IPR051501">
    <property type="entry name" value="eIF2B_alpha/beta/delta"/>
</dbReference>
<dbReference type="Gene3D" id="3.40.50.10470">
    <property type="entry name" value="Translation initiation factor eif-2b, domain 2"/>
    <property type="match status" value="1"/>
</dbReference>
<keyword evidence="4" id="KW-0396">Initiation factor</keyword>
<keyword evidence="12" id="KW-1185">Reference proteome</keyword>
<evidence type="ECO:0000256" key="4">
    <source>
        <dbReference type="ARBA" id="ARBA00022540"/>
    </source>
</evidence>
<dbReference type="EMBL" id="JBGFUD010008029">
    <property type="protein sequence ID" value="MFH4981858.1"/>
    <property type="molecule type" value="Genomic_DNA"/>
</dbReference>
<evidence type="ECO:0000256" key="6">
    <source>
        <dbReference type="ARBA" id="ARBA00043898"/>
    </source>
</evidence>
<gene>
    <name evidence="11" type="ORF">AB6A40_008567</name>
</gene>
<dbReference type="InterPro" id="IPR037171">
    <property type="entry name" value="NagB/RpiA_transferase-like"/>
</dbReference>
<evidence type="ECO:0000313" key="11">
    <source>
        <dbReference type="EMBL" id="MFH4981858.1"/>
    </source>
</evidence>
<name>A0ABD6EPR8_9BILA</name>
<dbReference type="InterPro" id="IPR042528">
    <property type="entry name" value="elF-2B_alpha_N"/>
</dbReference>
<dbReference type="InterPro" id="IPR042529">
    <property type="entry name" value="IF_2B-like_C"/>
</dbReference>
<comment type="subcellular location">
    <subcellularLocation>
        <location evidence="1">Cytoplasm</location>
        <location evidence="1">Cytosol</location>
    </subcellularLocation>
</comment>
<comment type="similarity">
    <text evidence="2 10">Belongs to the eIF-2B alpha/beta/delta subunits family.</text>
</comment>